<feature type="region of interest" description="Disordered" evidence="1">
    <location>
        <begin position="19"/>
        <end position="82"/>
    </location>
</feature>
<sequence length="82" mass="8660">MVTRRRRLAHRVAARAAVAASFARGSRGSRAAAGNSQVTGGEGRRRDTRGSRVAAAGEAQVKGGEGRRQNEEEMNPNPTVSD</sequence>
<dbReference type="AlphaFoldDB" id="A0AAV5D4H0"/>
<gene>
    <name evidence="2" type="primary">ga22617</name>
    <name evidence="2" type="ORF">PR202_ga22617</name>
</gene>
<reference evidence="2" key="2">
    <citation type="submission" date="2021-12" db="EMBL/GenBank/DDBJ databases">
        <title>Resequencing data analysis of finger millet.</title>
        <authorList>
            <person name="Hatakeyama M."/>
            <person name="Aluri S."/>
            <person name="Balachadran M.T."/>
            <person name="Sivarajan S.R."/>
            <person name="Poveda L."/>
            <person name="Shimizu-Inatsugi R."/>
            <person name="Schlapbach R."/>
            <person name="Sreeman S.M."/>
            <person name="Shimizu K.K."/>
        </authorList>
    </citation>
    <scope>NUCLEOTIDE SEQUENCE</scope>
</reference>
<evidence type="ECO:0000313" key="2">
    <source>
        <dbReference type="EMBL" id="GJN05022.1"/>
    </source>
</evidence>
<evidence type="ECO:0000313" key="3">
    <source>
        <dbReference type="Proteomes" id="UP001054889"/>
    </source>
</evidence>
<comment type="caution">
    <text evidence="2">The sequence shown here is derived from an EMBL/GenBank/DDBJ whole genome shotgun (WGS) entry which is preliminary data.</text>
</comment>
<accession>A0AAV5D4H0</accession>
<proteinExistence type="predicted"/>
<reference evidence="2" key="1">
    <citation type="journal article" date="2018" name="DNA Res.">
        <title>Multiple hybrid de novo genome assembly of finger millet, an orphan allotetraploid crop.</title>
        <authorList>
            <person name="Hatakeyama M."/>
            <person name="Aluri S."/>
            <person name="Balachadran M.T."/>
            <person name="Sivarajan S.R."/>
            <person name="Patrignani A."/>
            <person name="Gruter S."/>
            <person name="Poveda L."/>
            <person name="Shimizu-Inatsugi R."/>
            <person name="Baeten J."/>
            <person name="Francoijs K.J."/>
            <person name="Nataraja K.N."/>
            <person name="Reddy Y.A.N."/>
            <person name="Phadnis S."/>
            <person name="Ravikumar R.L."/>
            <person name="Schlapbach R."/>
            <person name="Sreeman S.M."/>
            <person name="Shimizu K.K."/>
        </authorList>
    </citation>
    <scope>NUCLEOTIDE SEQUENCE</scope>
</reference>
<protein>
    <submittedName>
        <fullName evidence="2">Uncharacterized protein</fullName>
    </submittedName>
</protein>
<keyword evidence="3" id="KW-1185">Reference proteome</keyword>
<organism evidence="2 3">
    <name type="scientific">Eleusine coracana subsp. coracana</name>
    <dbReference type="NCBI Taxonomy" id="191504"/>
    <lineage>
        <taxon>Eukaryota</taxon>
        <taxon>Viridiplantae</taxon>
        <taxon>Streptophyta</taxon>
        <taxon>Embryophyta</taxon>
        <taxon>Tracheophyta</taxon>
        <taxon>Spermatophyta</taxon>
        <taxon>Magnoliopsida</taxon>
        <taxon>Liliopsida</taxon>
        <taxon>Poales</taxon>
        <taxon>Poaceae</taxon>
        <taxon>PACMAD clade</taxon>
        <taxon>Chloridoideae</taxon>
        <taxon>Cynodonteae</taxon>
        <taxon>Eleusininae</taxon>
        <taxon>Eleusine</taxon>
    </lineage>
</organism>
<dbReference type="Proteomes" id="UP001054889">
    <property type="component" value="Unassembled WGS sequence"/>
</dbReference>
<feature type="compositionally biased region" description="Low complexity" evidence="1">
    <location>
        <begin position="19"/>
        <end position="34"/>
    </location>
</feature>
<evidence type="ECO:0000256" key="1">
    <source>
        <dbReference type="SAM" id="MobiDB-lite"/>
    </source>
</evidence>
<dbReference type="EMBL" id="BQKI01000011">
    <property type="protein sequence ID" value="GJN05022.1"/>
    <property type="molecule type" value="Genomic_DNA"/>
</dbReference>
<name>A0AAV5D4H0_ELECO</name>